<dbReference type="GO" id="GO:0043139">
    <property type="term" value="F:5'-3' DNA helicase activity"/>
    <property type="evidence" value="ECO:0007669"/>
    <property type="project" value="UniProtKB-EC"/>
</dbReference>
<accession>A0A6G0SWC5</accession>
<dbReference type="GO" id="GO:0016787">
    <property type="term" value="F:hydrolase activity"/>
    <property type="evidence" value="ECO:0007669"/>
    <property type="project" value="UniProtKB-KW"/>
</dbReference>
<comment type="similarity">
    <text evidence="1">Belongs to the helicase family.</text>
</comment>
<dbReference type="GO" id="GO:0005524">
    <property type="term" value="F:ATP binding"/>
    <property type="evidence" value="ECO:0007669"/>
    <property type="project" value="UniProtKB-KW"/>
</dbReference>
<keyword evidence="1" id="KW-0227">DNA damage</keyword>
<dbReference type="OrthoDB" id="6613122at2759"/>
<dbReference type="AlphaFoldDB" id="A0A6G0SWC5"/>
<dbReference type="InterPro" id="IPR027417">
    <property type="entry name" value="P-loop_NTPase"/>
</dbReference>
<dbReference type="Proteomes" id="UP000475862">
    <property type="component" value="Unassembled WGS sequence"/>
</dbReference>
<dbReference type="PANTHER" id="PTHR47160:SF5">
    <property type="entry name" value="MULE TRANSPOSASE DOMAIN-CONTAINING PROTEIN"/>
    <property type="match status" value="1"/>
</dbReference>
<dbReference type="GO" id="GO:0000723">
    <property type="term" value="P:telomere maintenance"/>
    <property type="evidence" value="ECO:0007669"/>
    <property type="project" value="InterPro"/>
</dbReference>
<comment type="cofactor">
    <cofactor evidence="1">
        <name>Mg(2+)</name>
        <dbReference type="ChEBI" id="CHEBI:18420"/>
    </cofactor>
</comment>
<keyword evidence="1" id="KW-0547">Nucleotide-binding</keyword>
<gene>
    <name evidence="3" type="ORF">AGLY_017032</name>
</gene>
<keyword evidence="1" id="KW-0347">Helicase</keyword>
<organism evidence="3 4">
    <name type="scientific">Aphis glycines</name>
    <name type="common">Soybean aphid</name>
    <dbReference type="NCBI Taxonomy" id="307491"/>
    <lineage>
        <taxon>Eukaryota</taxon>
        <taxon>Metazoa</taxon>
        <taxon>Ecdysozoa</taxon>
        <taxon>Arthropoda</taxon>
        <taxon>Hexapoda</taxon>
        <taxon>Insecta</taxon>
        <taxon>Pterygota</taxon>
        <taxon>Neoptera</taxon>
        <taxon>Paraneoptera</taxon>
        <taxon>Hemiptera</taxon>
        <taxon>Sternorrhyncha</taxon>
        <taxon>Aphidomorpha</taxon>
        <taxon>Aphidoidea</taxon>
        <taxon>Aphididae</taxon>
        <taxon>Aphidini</taxon>
        <taxon>Aphis</taxon>
        <taxon>Aphis</taxon>
    </lineage>
</organism>
<dbReference type="GO" id="GO:0006310">
    <property type="term" value="P:DNA recombination"/>
    <property type="evidence" value="ECO:0007669"/>
    <property type="project" value="UniProtKB-KW"/>
</dbReference>
<keyword evidence="1" id="KW-0378">Hydrolase</keyword>
<comment type="catalytic activity">
    <reaction evidence="1">
        <text>ATP + H2O = ADP + phosphate + H(+)</text>
        <dbReference type="Rhea" id="RHEA:13065"/>
        <dbReference type="ChEBI" id="CHEBI:15377"/>
        <dbReference type="ChEBI" id="CHEBI:15378"/>
        <dbReference type="ChEBI" id="CHEBI:30616"/>
        <dbReference type="ChEBI" id="CHEBI:43474"/>
        <dbReference type="ChEBI" id="CHEBI:456216"/>
        <dbReference type="EC" id="5.6.2.3"/>
    </reaction>
</comment>
<dbReference type="EMBL" id="VYZN01000964">
    <property type="protein sequence ID" value="KAE9522562.1"/>
    <property type="molecule type" value="Genomic_DNA"/>
</dbReference>
<proteinExistence type="inferred from homology"/>
<keyword evidence="4" id="KW-1185">Reference proteome</keyword>
<name>A0A6G0SWC5_APHGL</name>
<keyword evidence="1" id="KW-0233">DNA recombination</keyword>
<evidence type="ECO:0000313" key="4">
    <source>
        <dbReference type="Proteomes" id="UP000475862"/>
    </source>
</evidence>
<comment type="caution">
    <text evidence="3">The sequence shown here is derived from an EMBL/GenBank/DDBJ whole genome shotgun (WGS) entry which is preliminary data.</text>
</comment>
<keyword evidence="1" id="KW-0067">ATP-binding</keyword>
<feature type="domain" description="DNA helicase Pif1-like DEAD-box helicase" evidence="2">
    <location>
        <begin position="189"/>
        <end position="249"/>
    </location>
</feature>
<sequence>MTDFEQGLIDAFTNVFLGAQMRGCFFHFGQCLWRKIQNLPEIRQKYVNDPDFGLKIKQIIVLAFVPVSHIEENFNKLMSQQFFEDNEELLLPLIDYFEETWIGRPTRRNKRRPPIFDLKLWNQFDSTQAGLPKTNNNIEIWHRIFSSLLVASHSTIWRLIEVLKKEQHLTDIKINQFIAGQEPPAKKKKISRLWDEITMAHKGGVEVLNRSLKDRRGNKSLMGGVTVLLAGDFRQTLPVVPKGTRTDEVK</sequence>
<dbReference type="GO" id="GO:0006281">
    <property type="term" value="P:DNA repair"/>
    <property type="evidence" value="ECO:0007669"/>
    <property type="project" value="UniProtKB-KW"/>
</dbReference>
<dbReference type="InterPro" id="IPR010285">
    <property type="entry name" value="DNA_helicase_pif1-like_DEAD"/>
</dbReference>
<keyword evidence="1" id="KW-0234">DNA repair</keyword>
<dbReference type="EC" id="5.6.2.3" evidence="1"/>
<dbReference type="PANTHER" id="PTHR47160">
    <property type="entry name" value="PUTATIVE-RELATED"/>
    <property type="match status" value="1"/>
</dbReference>
<evidence type="ECO:0000256" key="1">
    <source>
        <dbReference type="RuleBase" id="RU363044"/>
    </source>
</evidence>
<dbReference type="Gene3D" id="3.40.50.300">
    <property type="entry name" value="P-loop containing nucleotide triphosphate hydrolases"/>
    <property type="match status" value="1"/>
</dbReference>
<protein>
    <recommendedName>
        <fullName evidence="1">ATP-dependent DNA helicase</fullName>
        <ecNumber evidence="1">5.6.2.3</ecNumber>
    </recommendedName>
</protein>
<evidence type="ECO:0000313" key="3">
    <source>
        <dbReference type="EMBL" id="KAE9522562.1"/>
    </source>
</evidence>
<evidence type="ECO:0000259" key="2">
    <source>
        <dbReference type="Pfam" id="PF05970"/>
    </source>
</evidence>
<dbReference type="Pfam" id="PF05970">
    <property type="entry name" value="PIF1"/>
    <property type="match status" value="1"/>
</dbReference>
<reference evidence="3 4" key="1">
    <citation type="submission" date="2019-08" db="EMBL/GenBank/DDBJ databases">
        <title>The genome of the soybean aphid Biotype 1, its phylome, world population structure and adaptation to the North American continent.</title>
        <authorList>
            <person name="Giordano R."/>
            <person name="Donthu R.K."/>
            <person name="Hernandez A.G."/>
            <person name="Wright C.L."/>
            <person name="Zimin A.V."/>
        </authorList>
    </citation>
    <scope>NUCLEOTIDE SEQUENCE [LARGE SCALE GENOMIC DNA]</scope>
    <source>
        <tissue evidence="3">Whole aphids</tissue>
    </source>
</reference>